<accession>A0A811NDT8</accession>
<reference evidence="2" key="1">
    <citation type="submission" date="2020-10" db="EMBL/GenBank/DDBJ databases">
        <authorList>
            <person name="Han B."/>
            <person name="Lu T."/>
            <person name="Zhao Q."/>
            <person name="Huang X."/>
            <person name="Zhao Y."/>
        </authorList>
    </citation>
    <scope>NUCLEOTIDE SEQUENCE</scope>
</reference>
<dbReference type="PANTHER" id="PTHR45224">
    <property type="entry name" value="OS01G0527900 PROTEIN-RELATED"/>
    <property type="match status" value="1"/>
</dbReference>
<feature type="region of interest" description="Disordered" evidence="1">
    <location>
        <begin position="304"/>
        <end position="345"/>
    </location>
</feature>
<dbReference type="OrthoDB" id="649300at2759"/>
<dbReference type="AlphaFoldDB" id="A0A811NDT8"/>
<keyword evidence="3" id="KW-1185">Reference proteome</keyword>
<organism evidence="2 3">
    <name type="scientific">Miscanthus lutarioriparius</name>
    <dbReference type="NCBI Taxonomy" id="422564"/>
    <lineage>
        <taxon>Eukaryota</taxon>
        <taxon>Viridiplantae</taxon>
        <taxon>Streptophyta</taxon>
        <taxon>Embryophyta</taxon>
        <taxon>Tracheophyta</taxon>
        <taxon>Spermatophyta</taxon>
        <taxon>Magnoliopsida</taxon>
        <taxon>Liliopsida</taxon>
        <taxon>Poales</taxon>
        <taxon>Poaceae</taxon>
        <taxon>PACMAD clade</taxon>
        <taxon>Panicoideae</taxon>
        <taxon>Andropogonodae</taxon>
        <taxon>Andropogoneae</taxon>
        <taxon>Saccharinae</taxon>
        <taxon>Miscanthus</taxon>
    </lineage>
</organism>
<feature type="region of interest" description="Disordered" evidence="1">
    <location>
        <begin position="134"/>
        <end position="159"/>
    </location>
</feature>
<evidence type="ECO:0000313" key="3">
    <source>
        <dbReference type="Proteomes" id="UP000604825"/>
    </source>
</evidence>
<dbReference type="EMBL" id="CAJGYO010000003">
    <property type="protein sequence ID" value="CAD6219730.1"/>
    <property type="molecule type" value="Genomic_DNA"/>
</dbReference>
<proteinExistence type="predicted"/>
<dbReference type="Proteomes" id="UP000604825">
    <property type="component" value="Unassembled WGS sequence"/>
</dbReference>
<feature type="compositionally biased region" description="Acidic residues" evidence="1">
    <location>
        <begin position="145"/>
        <end position="158"/>
    </location>
</feature>
<evidence type="ECO:0000256" key="1">
    <source>
        <dbReference type="SAM" id="MobiDB-lite"/>
    </source>
</evidence>
<sequence>MDPRPPSHFSHFKSYPNEPPGMLNPMNFHHQQFPQHLSFSHPSYAMNFPHQQFPQPHLYPQNVHYVVVQPQYAPFSLPQPPHPPVGIMPTRPPPPAGVMPSPAVALPRPPPAREMPFMTVPGPAGAMPFMTVPDSGTPHSVTGPDEQDTVSEDNDENDPDKAAKRLMWMEEEDLRLISAWLNCPKLKNFKRKEVCWGYVTQAYNKSTPNDRRREANHLKSHWSKTNKKIAQFYNCWCRIKEKYAMVQSDCMQLMDQTWAMYYEEAREMYLEEAKHHFAFSHFWKAVWDQPKWLRYISKRTKLSESGDCTSSSEDDEDAAEKEASQQGCMTAKKQDGQGKTSSHSLVLQEATQCAVDPQDLLKDNQKEMTELQLQHESAVRVDIPENKIHPQGCNIAEHARTVNGDVPGQETTQRGCMVAMGKRKRKGNLSSSPMEVQEDIKRAMDLQAMLQKDREKMSEVQLHLSKEKLELARLKQLEAKDKKETMLYEKYTELLTADTQGFNEFQKEEYEKAVKRMGEMLFGKDAK</sequence>
<protein>
    <submittedName>
        <fullName evidence="2">Uncharacterized protein</fullName>
    </submittedName>
</protein>
<dbReference type="PANTHER" id="PTHR45224:SF10">
    <property type="entry name" value="OS09G0317700 PROTEIN"/>
    <property type="match status" value="1"/>
</dbReference>
<comment type="caution">
    <text evidence="2">The sequence shown here is derived from an EMBL/GenBank/DDBJ whole genome shotgun (WGS) entry which is preliminary data.</text>
</comment>
<name>A0A811NDT8_9POAL</name>
<evidence type="ECO:0000313" key="2">
    <source>
        <dbReference type="EMBL" id="CAD6219730.1"/>
    </source>
</evidence>
<gene>
    <name evidence="2" type="ORF">NCGR_LOCUS13342</name>
</gene>